<dbReference type="Gene3D" id="3.40.50.410">
    <property type="entry name" value="von Willebrand factor, type A domain"/>
    <property type="match status" value="1"/>
</dbReference>
<dbReference type="InterPro" id="IPR013098">
    <property type="entry name" value="Ig_I-set"/>
</dbReference>
<dbReference type="InterPro" id="IPR056475">
    <property type="entry name" value="GBD_Hemicentin/VWA7"/>
</dbReference>
<dbReference type="Pfam" id="PF23560">
    <property type="entry name" value="GBD_Hemicentin"/>
    <property type="match status" value="1"/>
</dbReference>
<dbReference type="GO" id="GO:0005911">
    <property type="term" value="C:cell-cell junction"/>
    <property type="evidence" value="ECO:0007669"/>
    <property type="project" value="TreeGrafter"/>
</dbReference>
<dbReference type="InterPro" id="IPR056861">
    <property type="entry name" value="HMCN1-like_VWA"/>
</dbReference>
<evidence type="ECO:0000256" key="12">
    <source>
        <dbReference type="SAM" id="SignalP"/>
    </source>
</evidence>
<evidence type="ECO:0000256" key="3">
    <source>
        <dbReference type="ARBA" id="ARBA00022525"/>
    </source>
</evidence>
<evidence type="ECO:0000256" key="1">
    <source>
        <dbReference type="ARBA" id="ARBA00004479"/>
    </source>
</evidence>
<dbReference type="GO" id="GO:0098609">
    <property type="term" value="P:cell-cell adhesion"/>
    <property type="evidence" value="ECO:0007669"/>
    <property type="project" value="TreeGrafter"/>
</dbReference>
<protein>
    <recommendedName>
        <fullName evidence="10">Hemolin</fullName>
    </recommendedName>
</protein>
<dbReference type="SMART" id="SM00408">
    <property type="entry name" value="IGc2"/>
    <property type="match status" value="7"/>
</dbReference>
<keyword evidence="5 11" id="KW-0472">Membrane</keyword>
<name>A0A9P0HUK8_SPOLI</name>
<dbReference type="PROSITE" id="PS50835">
    <property type="entry name" value="IG_LIKE"/>
    <property type="match status" value="7"/>
</dbReference>
<dbReference type="AlphaFoldDB" id="A0A9P0HUK8"/>
<dbReference type="InterPro" id="IPR036465">
    <property type="entry name" value="vWFA_dom_sf"/>
</dbReference>
<dbReference type="GO" id="GO:0050839">
    <property type="term" value="F:cell adhesion molecule binding"/>
    <property type="evidence" value="ECO:0007669"/>
    <property type="project" value="TreeGrafter"/>
</dbReference>
<dbReference type="GO" id="GO:0032991">
    <property type="term" value="C:protein-containing complex"/>
    <property type="evidence" value="ECO:0007669"/>
    <property type="project" value="UniProtKB-ARBA"/>
</dbReference>
<evidence type="ECO:0000256" key="5">
    <source>
        <dbReference type="ARBA" id="ARBA00023136"/>
    </source>
</evidence>
<feature type="domain" description="Ig-like" evidence="13">
    <location>
        <begin position="889"/>
        <end position="974"/>
    </location>
</feature>
<sequence length="1270" mass="142737">MLGRIYPLVVLLVIADIVMKVSCAEKGSLTFVIDDSLSMQDDISLIKKSVNPAMMSIVFNDTSSVNNIVLVTFNNSDAHVKVVAKNHNELDKALKDVKALSKNDPKHQVLSMEGLILALEKSNRGSQVYVFTDAYAKDHQKAHIVKKLCQKKQSQIYFVITVINTKQYLDENMLMYHETAQACLGLAYEVNKDDVLQVFRLITNTVIDNMIVVYQATFPNTNYKRNYIKFHVDQLTKYYVVSIAGKHVNLTFSPTPRHPRYVQNSLTKHNIGEEIVNTDNLKVFKIINVKPGEYIFEVNSKSETSVVIVGRSDFHFEHGFSELKPESLNDTVFQPIADAKIHLSVFVYDGSKSVVITKALIIGMNDEPITPELPLTNISKDFYVTRPFTTPRQTFKVVVYGKVNATDITRFAKLPITPIKLPDNQVLNVVIAEGKETSVEYNSSLKLTCKVTAFPKPKISWYNNKGQLIPSKSYMSEYPYDYVSHLEMPVAKENKYMCSVVNDIGLKNASINVKINDIFTVVDTPKRTLLEYGKPGALKCDVKSTLPMNIRWYHVDEMSGTKTEVVDSINYSMSADRTELKIIKMDLYLSGMYVCQAYLVNDKNIKKEFRKLVEITGLVEPKIQTQAKITGIKGAAIVLECNVSGIPTPTIQWQFRGKSGSKFEPLAETRRVLRINSVEAKHEGQYKCVAENVLAKDEKVTTLIVQEIPRMVSNSSTTYQSTEGDATLKIPCVANGDPKPSITWKMDGQPIAMPSAKYVVEDGALVIRNPTVADTKSYECVATNEAGSVSTTFKTFIRQKPQVVGVATKKVNLGMAVDIECSVVKGWPKPNIRWFVDNSGKQFVPIAGSLDVMHIARAENIHTGRYKCVAQSKAGTVEHVTSLTVESRPEIVTKSKSIEVIEGDLAIMVPCDVTGVPQPAVTWKINNTIIKPNLKYSFSNGSLIIQNPNKAEIGKYVCEAKNYLGSISTTIVVTFEKRPSTFGTTHFVYLLYGQNRDIECEAYRSKSQSIKWFNNEGELKKKSIQITKATVSNDGNYTCHVSDKQGHTETHTYVVDVGGPPKLLGDNPLNDWRGEVQEIRSNCDSDAKPQAKVQWKYNGKVIPDNDVQDIGVIYKWGHYTCNVSNPHGSVLKDFDVKSSVCLIPKNSKYAEYMPLLLSEDGTWPKWKTSKYFFVVDAEETTTLTCLNRTDYPNSFKIFPSKTAIVAKCFKEDELVVDAGIYKISELQCAHKNYYLTNNAVRITLWFTSGSFSQFCGVYYYFFLLIYYYYL</sequence>
<feature type="domain" description="Ig-like" evidence="13">
    <location>
        <begin position="621"/>
        <end position="701"/>
    </location>
</feature>
<feature type="domain" description="Ig-like" evidence="13">
    <location>
        <begin position="979"/>
        <end position="1055"/>
    </location>
</feature>
<dbReference type="Pfam" id="PF07679">
    <property type="entry name" value="I-set"/>
    <property type="match status" value="4"/>
</dbReference>
<dbReference type="CDD" id="cd00096">
    <property type="entry name" value="Ig"/>
    <property type="match status" value="1"/>
</dbReference>
<dbReference type="SUPFAM" id="SSF48726">
    <property type="entry name" value="Immunoglobulin"/>
    <property type="match status" value="8"/>
</dbReference>
<accession>A0A9P0HUK8</accession>
<feature type="domain" description="Ig-like" evidence="13">
    <location>
        <begin position="801"/>
        <end position="884"/>
    </location>
</feature>
<evidence type="ECO:0000313" key="15">
    <source>
        <dbReference type="Proteomes" id="UP001153321"/>
    </source>
</evidence>
<keyword evidence="7" id="KW-0325">Glycoprotein</keyword>
<keyword evidence="3" id="KW-0964">Secreted</keyword>
<evidence type="ECO:0000256" key="11">
    <source>
        <dbReference type="SAM" id="Phobius"/>
    </source>
</evidence>
<keyword evidence="11" id="KW-1133">Transmembrane helix</keyword>
<comment type="subcellular location">
    <subcellularLocation>
        <location evidence="1">Membrane</location>
        <topology evidence="1">Single-pass type I membrane protein</topology>
    </subcellularLocation>
    <subcellularLocation>
        <location evidence="2">Secreted</location>
    </subcellularLocation>
</comment>
<dbReference type="PANTHER" id="PTHR11640:SF158">
    <property type="entry name" value="V-SET AND IMMUNOGLOBULIN DOMAIN-CONTAINING PROTEIN 10-LIKE 2"/>
    <property type="match status" value="1"/>
</dbReference>
<comment type="similarity">
    <text evidence="9">Belongs to the hemolin family.</text>
</comment>
<organism evidence="14 15">
    <name type="scientific">Spodoptera littoralis</name>
    <name type="common">Egyptian cotton leafworm</name>
    <dbReference type="NCBI Taxonomy" id="7109"/>
    <lineage>
        <taxon>Eukaryota</taxon>
        <taxon>Metazoa</taxon>
        <taxon>Ecdysozoa</taxon>
        <taxon>Arthropoda</taxon>
        <taxon>Hexapoda</taxon>
        <taxon>Insecta</taxon>
        <taxon>Pterygota</taxon>
        <taxon>Neoptera</taxon>
        <taxon>Endopterygota</taxon>
        <taxon>Lepidoptera</taxon>
        <taxon>Glossata</taxon>
        <taxon>Ditrysia</taxon>
        <taxon>Noctuoidea</taxon>
        <taxon>Noctuidae</taxon>
        <taxon>Amphipyrinae</taxon>
        <taxon>Spodoptera</taxon>
    </lineage>
</organism>
<dbReference type="Gene3D" id="2.60.40.10">
    <property type="entry name" value="Immunoglobulins"/>
    <property type="match status" value="8"/>
</dbReference>
<evidence type="ECO:0000256" key="10">
    <source>
        <dbReference type="ARBA" id="ARBA00068688"/>
    </source>
</evidence>
<keyword evidence="6" id="KW-1015">Disulfide bond</keyword>
<dbReference type="SMART" id="SM00409">
    <property type="entry name" value="IG"/>
    <property type="match status" value="7"/>
</dbReference>
<proteinExistence type="inferred from homology"/>
<evidence type="ECO:0000256" key="4">
    <source>
        <dbReference type="ARBA" id="ARBA00022729"/>
    </source>
</evidence>
<keyword evidence="15" id="KW-1185">Reference proteome</keyword>
<dbReference type="InterPro" id="IPR003598">
    <property type="entry name" value="Ig_sub2"/>
</dbReference>
<feature type="domain" description="Ig-like" evidence="13">
    <location>
        <begin position="519"/>
        <end position="606"/>
    </location>
</feature>
<keyword evidence="4 12" id="KW-0732">Signal</keyword>
<dbReference type="PANTHER" id="PTHR11640">
    <property type="entry name" value="NEPHRIN"/>
    <property type="match status" value="1"/>
</dbReference>
<feature type="domain" description="Ig-like" evidence="13">
    <location>
        <begin position="422"/>
        <end position="516"/>
    </location>
</feature>
<dbReference type="SUPFAM" id="SSF53300">
    <property type="entry name" value="vWA-like"/>
    <property type="match status" value="1"/>
</dbReference>
<dbReference type="GO" id="GO:0005886">
    <property type="term" value="C:plasma membrane"/>
    <property type="evidence" value="ECO:0007669"/>
    <property type="project" value="TreeGrafter"/>
</dbReference>
<dbReference type="EMBL" id="LR824532">
    <property type="protein sequence ID" value="CAH1634792.1"/>
    <property type="molecule type" value="Genomic_DNA"/>
</dbReference>
<evidence type="ECO:0000313" key="14">
    <source>
        <dbReference type="EMBL" id="CAH1634792.1"/>
    </source>
</evidence>
<evidence type="ECO:0000259" key="13">
    <source>
        <dbReference type="PROSITE" id="PS50835"/>
    </source>
</evidence>
<evidence type="ECO:0000256" key="2">
    <source>
        <dbReference type="ARBA" id="ARBA00004613"/>
    </source>
</evidence>
<evidence type="ECO:0000256" key="9">
    <source>
        <dbReference type="ARBA" id="ARBA00061228"/>
    </source>
</evidence>
<keyword evidence="11" id="KW-0812">Transmembrane</keyword>
<feature type="transmembrane region" description="Helical" evidence="11">
    <location>
        <begin position="1244"/>
        <end position="1269"/>
    </location>
</feature>
<dbReference type="InterPro" id="IPR051275">
    <property type="entry name" value="Cell_adhesion_signaling"/>
</dbReference>
<evidence type="ECO:0000256" key="7">
    <source>
        <dbReference type="ARBA" id="ARBA00023180"/>
    </source>
</evidence>
<evidence type="ECO:0000256" key="8">
    <source>
        <dbReference type="ARBA" id="ARBA00023319"/>
    </source>
</evidence>
<dbReference type="Proteomes" id="UP001153321">
    <property type="component" value="Chromosome 1"/>
</dbReference>
<dbReference type="GO" id="GO:0005576">
    <property type="term" value="C:extracellular region"/>
    <property type="evidence" value="ECO:0007669"/>
    <property type="project" value="UniProtKB-SubCell"/>
</dbReference>
<dbReference type="InterPro" id="IPR036179">
    <property type="entry name" value="Ig-like_dom_sf"/>
</dbReference>
<evidence type="ECO:0000256" key="6">
    <source>
        <dbReference type="ARBA" id="ARBA00023157"/>
    </source>
</evidence>
<feature type="chain" id="PRO_5040262496" description="Hemolin" evidence="12">
    <location>
        <begin position="24"/>
        <end position="1270"/>
    </location>
</feature>
<dbReference type="FunFam" id="2.60.40.10:FF:000032">
    <property type="entry name" value="palladin isoform X1"/>
    <property type="match status" value="1"/>
</dbReference>
<dbReference type="InterPro" id="IPR007110">
    <property type="entry name" value="Ig-like_dom"/>
</dbReference>
<dbReference type="InterPro" id="IPR013783">
    <property type="entry name" value="Ig-like_fold"/>
</dbReference>
<feature type="domain" description="Ig-like" evidence="13">
    <location>
        <begin position="709"/>
        <end position="790"/>
    </location>
</feature>
<dbReference type="Pfam" id="PF13927">
    <property type="entry name" value="Ig_3"/>
    <property type="match status" value="1"/>
</dbReference>
<reference evidence="14" key="1">
    <citation type="submission" date="2022-02" db="EMBL/GenBank/DDBJ databases">
        <authorList>
            <person name="King R."/>
        </authorList>
    </citation>
    <scope>NUCLEOTIDE SEQUENCE</scope>
</reference>
<dbReference type="InterPro" id="IPR003599">
    <property type="entry name" value="Ig_sub"/>
</dbReference>
<gene>
    <name evidence="14" type="ORF">SPLIT_LOCUS154</name>
</gene>
<feature type="signal peptide" evidence="12">
    <location>
        <begin position="1"/>
        <end position="23"/>
    </location>
</feature>
<keyword evidence="8" id="KW-0393">Immunoglobulin domain</keyword>
<dbReference type="Pfam" id="PF25106">
    <property type="entry name" value="VWA_4"/>
    <property type="match status" value="1"/>
</dbReference>